<keyword evidence="2" id="KW-1185">Reference proteome</keyword>
<dbReference type="Proteomes" id="UP001162131">
    <property type="component" value="Unassembled WGS sequence"/>
</dbReference>
<reference evidence="1" key="1">
    <citation type="submission" date="2021-09" db="EMBL/GenBank/DDBJ databases">
        <authorList>
            <consortium name="AG Swart"/>
            <person name="Singh M."/>
            <person name="Singh A."/>
            <person name="Seah K."/>
            <person name="Emmerich C."/>
        </authorList>
    </citation>
    <scope>NUCLEOTIDE SEQUENCE</scope>
    <source>
        <strain evidence="1">ATCC30299</strain>
    </source>
</reference>
<evidence type="ECO:0000313" key="1">
    <source>
        <dbReference type="EMBL" id="CAG9318878.1"/>
    </source>
</evidence>
<dbReference type="EMBL" id="CAJZBQ010000021">
    <property type="protein sequence ID" value="CAG9318878.1"/>
    <property type="molecule type" value="Genomic_DNA"/>
</dbReference>
<dbReference type="Gene3D" id="3.40.630.10">
    <property type="entry name" value="Zn peptidases"/>
    <property type="match status" value="1"/>
</dbReference>
<evidence type="ECO:0000313" key="2">
    <source>
        <dbReference type="Proteomes" id="UP001162131"/>
    </source>
</evidence>
<organism evidence="1 2">
    <name type="scientific">Blepharisma stoltei</name>
    <dbReference type="NCBI Taxonomy" id="1481888"/>
    <lineage>
        <taxon>Eukaryota</taxon>
        <taxon>Sar</taxon>
        <taxon>Alveolata</taxon>
        <taxon>Ciliophora</taxon>
        <taxon>Postciliodesmatophora</taxon>
        <taxon>Heterotrichea</taxon>
        <taxon>Heterotrichida</taxon>
        <taxon>Blepharismidae</taxon>
        <taxon>Blepharisma</taxon>
    </lineage>
</organism>
<dbReference type="Pfam" id="PF10994">
    <property type="entry name" value="DUF2817"/>
    <property type="match status" value="1"/>
</dbReference>
<dbReference type="InterPro" id="IPR021259">
    <property type="entry name" value="DUF2817"/>
</dbReference>
<evidence type="ECO:0008006" key="3">
    <source>
        <dbReference type="Google" id="ProtNLM"/>
    </source>
</evidence>
<protein>
    <recommendedName>
        <fullName evidence="3">DUF2817 domain-containing protein</fullName>
    </recommendedName>
</protein>
<name>A0AAU9IYX4_9CILI</name>
<dbReference type="SUPFAM" id="SSF53187">
    <property type="entry name" value="Zn-dependent exopeptidases"/>
    <property type="match status" value="1"/>
</dbReference>
<proteinExistence type="predicted"/>
<gene>
    <name evidence="1" type="ORF">BSTOLATCC_MIC22238</name>
</gene>
<dbReference type="AlphaFoldDB" id="A0AAU9IYX4"/>
<sequence length="381" mass="43496">MNRSLQKCRDFFLNLSSRVPHRVQKSNYELPYIDFTGRPLSTDFLKIHKGSPKRWLLLTSGTHGVELFYGSALQSHVLKKIIDGSFQIPDNVGIIMGHAINPWGAAWLRRVNVNNIDLNRNFITDFPELLERQKTDPRYKEAKSIYLDTDEIINPGSPRFSNLYDGAKIAYYFWKYGREKFTYAMMFGQRFKSRGVQYGGKSMEIELKLLQEKIYELIPTDSEAVIHIDIHTGLGDPGQETFIVTDEESKTTTASIFGEKRVDFNSLFSGKDGGLIISGLKETKRIDGKWAAFALEIGTAPINKTFLSIRDEAVWHNANSIVENFSKKELSAFNSESYLNHKTKQVLVEMFCPSSEEWQKSSLNIGYDTVNHTIKYLSASK</sequence>
<comment type="caution">
    <text evidence="1">The sequence shown here is derived from an EMBL/GenBank/DDBJ whole genome shotgun (WGS) entry which is preliminary data.</text>
</comment>
<accession>A0AAU9IYX4</accession>
<dbReference type="CDD" id="cd06233">
    <property type="entry name" value="M14-like"/>
    <property type="match status" value="1"/>
</dbReference>